<dbReference type="Proteomes" id="UP000244384">
    <property type="component" value="Chromosome"/>
</dbReference>
<name>A0A2S0WR34_9ACTN</name>
<keyword evidence="1" id="KW-0812">Transmembrane</keyword>
<reference evidence="3" key="1">
    <citation type="submission" date="2018-01" db="EMBL/GenBank/DDBJ databases">
        <authorList>
            <person name="Li J."/>
        </authorList>
    </citation>
    <scope>NUCLEOTIDE SEQUENCE [LARGE SCALE GENOMIC DNA]</scope>
    <source>
        <strain evidence="3">592</strain>
    </source>
</reference>
<dbReference type="AlphaFoldDB" id="A0A2S0WR34"/>
<feature type="transmembrane region" description="Helical" evidence="1">
    <location>
        <begin position="106"/>
        <end position="125"/>
    </location>
</feature>
<keyword evidence="1" id="KW-1133">Transmembrane helix</keyword>
<evidence type="ECO:0000256" key="1">
    <source>
        <dbReference type="SAM" id="Phobius"/>
    </source>
</evidence>
<evidence type="ECO:0000313" key="2">
    <source>
        <dbReference type="EMBL" id="AWB93796.1"/>
    </source>
</evidence>
<accession>A0A2S0WR34</accession>
<keyword evidence="3" id="KW-1185">Reference proteome</keyword>
<gene>
    <name evidence="2" type="ORF">C3E78_17135</name>
</gene>
<dbReference type="EMBL" id="CP026952">
    <property type="protein sequence ID" value="AWB93796.1"/>
    <property type="molecule type" value="Genomic_DNA"/>
</dbReference>
<proteinExistence type="predicted"/>
<evidence type="ECO:0000313" key="3">
    <source>
        <dbReference type="Proteomes" id="UP000244384"/>
    </source>
</evidence>
<dbReference type="KEGG" id="aez:C3E78_17135"/>
<keyword evidence="1" id="KW-0472">Membrane</keyword>
<sequence length="139" mass="14886">MRVLIGALGIGSCLWGLWLMRDFTREQLTSEATWFVGVVVLHDAVLAPVVVAVGYGASRLLPEPFRRPVATAFVVWGTLTVAFFPVLSGEGGKAGNETILGRPYGLSWVVMTLLLAAYAVVTGLLRRRRDPVATGAEGS</sequence>
<feature type="transmembrane region" description="Helical" evidence="1">
    <location>
        <begin position="32"/>
        <end position="57"/>
    </location>
</feature>
<feature type="transmembrane region" description="Helical" evidence="1">
    <location>
        <begin position="69"/>
        <end position="86"/>
    </location>
</feature>
<protein>
    <submittedName>
        <fullName evidence="2">Uncharacterized protein</fullName>
    </submittedName>
</protein>
<organism evidence="2 3">
    <name type="scientific">Aeromicrobium chenweiae</name>
    <dbReference type="NCBI Taxonomy" id="2079793"/>
    <lineage>
        <taxon>Bacteria</taxon>
        <taxon>Bacillati</taxon>
        <taxon>Actinomycetota</taxon>
        <taxon>Actinomycetes</taxon>
        <taxon>Propionibacteriales</taxon>
        <taxon>Nocardioidaceae</taxon>
        <taxon>Aeromicrobium</taxon>
    </lineage>
</organism>